<dbReference type="EMBL" id="FUKQ01000011">
    <property type="protein sequence ID" value="SJN21373.1"/>
    <property type="molecule type" value="Genomic_DNA"/>
</dbReference>
<proteinExistence type="predicted"/>
<dbReference type="Proteomes" id="UP000188342">
    <property type="component" value="Unassembled WGS sequence"/>
</dbReference>
<dbReference type="RefSeq" id="WP_094763675.1">
    <property type="nucleotide sequence ID" value="NZ_FUKQ01000011.1"/>
</dbReference>
<keyword evidence="2" id="KW-1185">Reference proteome</keyword>
<sequence>MHVSAGFTASVHEFFTVGHDTLGVGGADNDTQYSFADDQPPVSIESLPRARNQAWSLSASLVPGTHEAVVPAAWYPVPHNTDPYPEVADGNRWNSTFTTLPSASDGTCVDKAGSP</sequence>
<organism evidence="1 2">
    <name type="scientific">Luteococcus japonicus LSP_Lj1</name>
    <dbReference type="NCBI Taxonomy" id="1255658"/>
    <lineage>
        <taxon>Bacteria</taxon>
        <taxon>Bacillati</taxon>
        <taxon>Actinomycetota</taxon>
        <taxon>Actinomycetes</taxon>
        <taxon>Propionibacteriales</taxon>
        <taxon>Propionibacteriaceae</taxon>
        <taxon>Luteococcus</taxon>
    </lineage>
</organism>
<evidence type="ECO:0000313" key="1">
    <source>
        <dbReference type="EMBL" id="SJN21373.1"/>
    </source>
</evidence>
<gene>
    <name evidence="1" type="ORF">FM114_02780</name>
</gene>
<protein>
    <submittedName>
        <fullName evidence="1">Uncharacterized protein</fullName>
    </submittedName>
</protein>
<reference evidence="1 2" key="1">
    <citation type="submission" date="2017-02" db="EMBL/GenBank/DDBJ databases">
        <authorList>
            <person name="Peterson S.W."/>
        </authorList>
    </citation>
    <scope>NUCLEOTIDE SEQUENCE [LARGE SCALE GENOMIC DNA]</scope>
    <source>
        <strain evidence="1 2">LSP_Lj1</strain>
    </source>
</reference>
<evidence type="ECO:0000313" key="2">
    <source>
        <dbReference type="Proteomes" id="UP000188342"/>
    </source>
</evidence>
<dbReference type="AlphaFoldDB" id="A0A1R4IQ59"/>
<accession>A0A1R4IQ59</accession>
<dbReference type="STRING" id="1255658.FM114_02780"/>
<name>A0A1R4IQ59_9ACTN</name>